<keyword evidence="4" id="KW-1185">Reference proteome</keyword>
<comment type="caution">
    <text evidence="3">The sequence shown here is derived from an EMBL/GenBank/DDBJ whole genome shotgun (WGS) entry which is preliminary data.</text>
</comment>
<feature type="domain" description="Activator of Hsp90 ATPase homologue 1/2-like C-terminal" evidence="2">
    <location>
        <begin position="40"/>
        <end position="150"/>
    </location>
</feature>
<dbReference type="InterPro" id="IPR013538">
    <property type="entry name" value="ASHA1/2-like_C"/>
</dbReference>
<dbReference type="InterPro" id="IPR023393">
    <property type="entry name" value="START-like_dom_sf"/>
</dbReference>
<evidence type="ECO:0000313" key="3">
    <source>
        <dbReference type="EMBL" id="MCL6422188.1"/>
    </source>
</evidence>
<dbReference type="EMBL" id="JAKNCJ010000001">
    <property type="protein sequence ID" value="MCL6422188.1"/>
    <property type="molecule type" value="Genomic_DNA"/>
</dbReference>
<organism evidence="3 4">
    <name type="scientific">Brachybacterium equifaecis</name>
    <dbReference type="NCBI Taxonomy" id="2910770"/>
    <lineage>
        <taxon>Bacteria</taxon>
        <taxon>Bacillati</taxon>
        <taxon>Actinomycetota</taxon>
        <taxon>Actinomycetes</taxon>
        <taxon>Micrococcales</taxon>
        <taxon>Dermabacteraceae</taxon>
        <taxon>Brachybacterium</taxon>
    </lineage>
</organism>
<dbReference type="Gene3D" id="3.30.530.20">
    <property type="match status" value="1"/>
</dbReference>
<evidence type="ECO:0000313" key="4">
    <source>
        <dbReference type="Proteomes" id="UP001203761"/>
    </source>
</evidence>
<name>A0ABT0QWZ2_9MICO</name>
<dbReference type="SUPFAM" id="SSF55961">
    <property type="entry name" value="Bet v1-like"/>
    <property type="match status" value="1"/>
</dbReference>
<dbReference type="Pfam" id="PF08327">
    <property type="entry name" value="AHSA1"/>
    <property type="match status" value="1"/>
</dbReference>
<evidence type="ECO:0000259" key="2">
    <source>
        <dbReference type="Pfam" id="PF08327"/>
    </source>
</evidence>
<reference evidence="3" key="1">
    <citation type="submission" date="2022-02" db="EMBL/GenBank/DDBJ databases">
        <authorList>
            <person name="Lee M."/>
            <person name="Kim S.-J."/>
            <person name="Jung M.-Y."/>
        </authorList>
    </citation>
    <scope>NUCLEOTIDE SEQUENCE</scope>
    <source>
        <strain evidence="3">JHP9</strain>
    </source>
</reference>
<sequence>MTADAAASIVDAVRRTCELEPGEGTILVTTTLSTYLAPAPARLWPLLTRPEELARWYGPIEGDLREGGEFRAPGGAGGRILEAVEPHKLDLTWEYQGKADSLLIRIDPMDDGASSLDLVHTTAMPREVFDAYGPGASAVGWDIALLGLAAFSGGWDSLSEHPVPTPTPQWLATAQGAAFVAAWSIRWGGASAAAGTDPALSRAGELATTAAYGGAAGAVTP</sequence>
<protein>
    <submittedName>
        <fullName evidence="3">SRPBCC domain-containing protein</fullName>
    </submittedName>
</protein>
<gene>
    <name evidence="3" type="ORF">Bequi_02075</name>
</gene>
<proteinExistence type="inferred from homology"/>
<comment type="similarity">
    <text evidence="1">Belongs to the AHA1 family.</text>
</comment>
<accession>A0ABT0QWZ2</accession>
<evidence type="ECO:0000256" key="1">
    <source>
        <dbReference type="ARBA" id="ARBA00006817"/>
    </source>
</evidence>
<dbReference type="RefSeq" id="WP_249736343.1">
    <property type="nucleotide sequence ID" value="NZ_JAKNCJ010000001.1"/>
</dbReference>
<dbReference type="Proteomes" id="UP001203761">
    <property type="component" value="Unassembled WGS sequence"/>
</dbReference>